<dbReference type="Pfam" id="PF01557">
    <property type="entry name" value="FAA_hydrolase"/>
    <property type="match status" value="1"/>
</dbReference>
<feature type="non-terminal residue" evidence="4">
    <location>
        <position position="213"/>
    </location>
</feature>
<feature type="domain" description="Fumarylacetoacetase-like C-terminal" evidence="3">
    <location>
        <begin position="1"/>
        <end position="213"/>
    </location>
</feature>
<dbReference type="InterPro" id="IPR036663">
    <property type="entry name" value="Fumarylacetoacetase_C_sf"/>
</dbReference>
<dbReference type="GO" id="GO:0018773">
    <property type="term" value="F:acetylpyruvate hydrolase activity"/>
    <property type="evidence" value="ECO:0007669"/>
    <property type="project" value="TreeGrafter"/>
</dbReference>
<dbReference type="STRING" id="436017.A4RSF6"/>
<dbReference type="eggNOG" id="KOG1535">
    <property type="taxonomic scope" value="Eukaryota"/>
</dbReference>
<dbReference type="OMA" id="CNKIVAP"/>
<keyword evidence="2" id="KW-0479">Metal-binding</keyword>
<evidence type="ECO:0000256" key="1">
    <source>
        <dbReference type="ARBA" id="ARBA00010211"/>
    </source>
</evidence>
<evidence type="ECO:0000256" key="2">
    <source>
        <dbReference type="ARBA" id="ARBA00022723"/>
    </source>
</evidence>
<dbReference type="RefSeq" id="XP_001416258.1">
    <property type="nucleotide sequence ID" value="XM_001416221.1"/>
</dbReference>
<dbReference type="OrthoDB" id="411064at2759"/>
<dbReference type="GeneID" id="5000329"/>
<dbReference type="KEGG" id="olu:OSTLU_6389"/>
<proteinExistence type="inferred from homology"/>
<organism evidence="4 5">
    <name type="scientific">Ostreococcus lucimarinus (strain CCE9901)</name>
    <dbReference type="NCBI Taxonomy" id="436017"/>
    <lineage>
        <taxon>Eukaryota</taxon>
        <taxon>Viridiplantae</taxon>
        <taxon>Chlorophyta</taxon>
        <taxon>Mamiellophyceae</taxon>
        <taxon>Mamiellales</taxon>
        <taxon>Bathycoccaceae</taxon>
        <taxon>Ostreococcus</taxon>
    </lineage>
</organism>
<gene>
    <name evidence="4" type="ORF">OSTLU_6389</name>
</gene>
<sequence length="213" mass="22860">VCCVGKNYVEHVGEVDTQMPGISKTAIPELPIIFPKASTSLCGSGTSVELREREDVDYEGELTAIIKRECKDISDDASDVDVISTYVAGWTIANDVTARVLQKSHQQWYLGKSCDGFCPLGPWIVAGHDALPSAASLVTKVNGEIRQNSTVDKMIFSTAELIRCVSKYQTLRAGDAILTGTPSGVGAGFNPKRFLRPGDVVEIEIEGIGALVN</sequence>
<dbReference type="InterPro" id="IPR011234">
    <property type="entry name" value="Fumarylacetoacetase-like_C"/>
</dbReference>
<dbReference type="PANTHER" id="PTHR11820:SF7">
    <property type="entry name" value="ACYLPYRUVASE FAHD1, MITOCHONDRIAL"/>
    <property type="match status" value="1"/>
</dbReference>
<evidence type="ECO:0000259" key="3">
    <source>
        <dbReference type="Pfam" id="PF01557"/>
    </source>
</evidence>
<name>A4RSF6_OSTLU</name>
<evidence type="ECO:0000313" key="4">
    <source>
        <dbReference type="EMBL" id="ABO94551.1"/>
    </source>
</evidence>
<dbReference type="AlphaFoldDB" id="A4RSF6"/>
<accession>A4RSF6</accession>
<protein>
    <recommendedName>
        <fullName evidence="3">Fumarylacetoacetase-like C-terminal domain-containing protein</fullName>
    </recommendedName>
</protein>
<dbReference type="HOGENOM" id="CLU_028458_2_0_1"/>
<dbReference type="SUPFAM" id="SSF56529">
    <property type="entry name" value="FAH"/>
    <property type="match status" value="1"/>
</dbReference>
<feature type="non-terminal residue" evidence="4">
    <location>
        <position position="1"/>
    </location>
</feature>
<dbReference type="Proteomes" id="UP000001568">
    <property type="component" value="Chromosome 2"/>
</dbReference>
<reference evidence="4 5" key="1">
    <citation type="journal article" date="2007" name="Proc. Natl. Acad. Sci. U.S.A.">
        <title>The tiny eukaryote Ostreococcus provides genomic insights into the paradox of plankton speciation.</title>
        <authorList>
            <person name="Palenik B."/>
            <person name="Grimwood J."/>
            <person name="Aerts A."/>
            <person name="Rouze P."/>
            <person name="Salamov A."/>
            <person name="Putnam N."/>
            <person name="Dupont C."/>
            <person name="Jorgensen R."/>
            <person name="Derelle E."/>
            <person name="Rombauts S."/>
            <person name="Zhou K."/>
            <person name="Otillar R."/>
            <person name="Merchant S.S."/>
            <person name="Podell S."/>
            <person name="Gaasterland T."/>
            <person name="Napoli C."/>
            <person name="Gendler K."/>
            <person name="Manuell A."/>
            <person name="Tai V."/>
            <person name="Vallon O."/>
            <person name="Piganeau G."/>
            <person name="Jancek S."/>
            <person name="Heijde M."/>
            <person name="Jabbari K."/>
            <person name="Bowler C."/>
            <person name="Lohr M."/>
            <person name="Robbens S."/>
            <person name="Werner G."/>
            <person name="Dubchak I."/>
            <person name="Pazour G.J."/>
            <person name="Ren Q."/>
            <person name="Paulsen I."/>
            <person name="Delwiche C."/>
            <person name="Schmutz J."/>
            <person name="Rokhsar D."/>
            <person name="Van de Peer Y."/>
            <person name="Moreau H."/>
            <person name="Grigoriev I.V."/>
        </authorList>
    </citation>
    <scope>NUCLEOTIDE SEQUENCE [LARGE SCALE GENOMIC DNA]</scope>
    <source>
        <strain evidence="4 5">CCE9901</strain>
    </source>
</reference>
<dbReference type="Gene3D" id="3.90.850.10">
    <property type="entry name" value="Fumarylacetoacetase-like, C-terminal domain"/>
    <property type="match status" value="1"/>
</dbReference>
<dbReference type="GO" id="GO:0046872">
    <property type="term" value="F:metal ion binding"/>
    <property type="evidence" value="ECO:0007669"/>
    <property type="project" value="UniProtKB-KW"/>
</dbReference>
<dbReference type="PANTHER" id="PTHR11820">
    <property type="entry name" value="ACYLPYRUVASE"/>
    <property type="match status" value="1"/>
</dbReference>
<dbReference type="GO" id="GO:0050163">
    <property type="term" value="F:oxaloacetate tautomerase activity"/>
    <property type="evidence" value="ECO:0007669"/>
    <property type="project" value="UniProtKB-ARBA"/>
</dbReference>
<dbReference type="EMBL" id="CP000582">
    <property type="protein sequence ID" value="ABO94551.1"/>
    <property type="molecule type" value="Genomic_DNA"/>
</dbReference>
<comment type="similarity">
    <text evidence="1">Belongs to the FAH family.</text>
</comment>
<dbReference type="Gramene" id="ABO94551">
    <property type="protein sequence ID" value="ABO94551"/>
    <property type="gene ID" value="OSTLU_6389"/>
</dbReference>
<keyword evidence="5" id="KW-1185">Reference proteome</keyword>
<dbReference type="FunFam" id="3.90.850.10:FF:000002">
    <property type="entry name" value="2-hydroxyhepta-2,4-diene-1,7-dioate isomerase"/>
    <property type="match status" value="1"/>
</dbReference>
<evidence type="ECO:0000313" key="5">
    <source>
        <dbReference type="Proteomes" id="UP000001568"/>
    </source>
</evidence>
<dbReference type="GO" id="GO:0006107">
    <property type="term" value="P:oxaloacetate metabolic process"/>
    <property type="evidence" value="ECO:0007669"/>
    <property type="project" value="UniProtKB-ARBA"/>
</dbReference>